<organism evidence="3 4">
    <name type="scientific">Dioscorea zingiberensis</name>
    <dbReference type="NCBI Taxonomy" id="325984"/>
    <lineage>
        <taxon>Eukaryota</taxon>
        <taxon>Viridiplantae</taxon>
        <taxon>Streptophyta</taxon>
        <taxon>Embryophyta</taxon>
        <taxon>Tracheophyta</taxon>
        <taxon>Spermatophyta</taxon>
        <taxon>Magnoliopsida</taxon>
        <taxon>Liliopsida</taxon>
        <taxon>Dioscoreales</taxon>
        <taxon>Dioscoreaceae</taxon>
        <taxon>Dioscorea</taxon>
    </lineage>
</organism>
<keyword evidence="4" id="KW-1185">Reference proteome</keyword>
<keyword evidence="2" id="KW-0812">Transmembrane</keyword>
<evidence type="ECO:0000256" key="2">
    <source>
        <dbReference type="SAM" id="Phobius"/>
    </source>
</evidence>
<name>A0A9D5CDC3_9LILI</name>
<evidence type="ECO:0000313" key="4">
    <source>
        <dbReference type="Proteomes" id="UP001085076"/>
    </source>
</evidence>
<reference evidence="3" key="1">
    <citation type="submission" date="2021-03" db="EMBL/GenBank/DDBJ databases">
        <authorList>
            <person name="Li Z."/>
            <person name="Yang C."/>
        </authorList>
    </citation>
    <scope>NUCLEOTIDE SEQUENCE</scope>
    <source>
        <strain evidence="3">Dzin_1.0</strain>
        <tissue evidence="3">Leaf</tissue>
    </source>
</reference>
<sequence length="214" mass="23498">MNQASSLLAFQHAHPPLFPSLLPLHNHRARCLSLIPRAEPEDDNTLSNSQESTVSDPKKPSGSGSGFGTLTESKNKKGKGKEKRSVIRRSPIERPSSLYQSDGAGSASNEERSVNEGAFLLTWLGLGFLILIEGVALAASGFLPEEWDNFFVKYLYPSFTPTVLLFISGTVAYGVLKYLQEFSASAPSSYEYGYSLVSRFEGFARKPRNCRNPT</sequence>
<keyword evidence="2" id="KW-1133">Transmembrane helix</keyword>
<reference evidence="3" key="2">
    <citation type="journal article" date="2022" name="Hortic Res">
        <title>The genome of Dioscorea zingiberensis sheds light on the biosynthesis, origin and evolution of the medicinally important diosgenin saponins.</title>
        <authorList>
            <person name="Li Y."/>
            <person name="Tan C."/>
            <person name="Li Z."/>
            <person name="Guo J."/>
            <person name="Li S."/>
            <person name="Chen X."/>
            <person name="Wang C."/>
            <person name="Dai X."/>
            <person name="Yang H."/>
            <person name="Song W."/>
            <person name="Hou L."/>
            <person name="Xu J."/>
            <person name="Tong Z."/>
            <person name="Xu A."/>
            <person name="Yuan X."/>
            <person name="Wang W."/>
            <person name="Yang Q."/>
            <person name="Chen L."/>
            <person name="Sun Z."/>
            <person name="Wang K."/>
            <person name="Pan B."/>
            <person name="Chen J."/>
            <person name="Bao Y."/>
            <person name="Liu F."/>
            <person name="Qi X."/>
            <person name="Gang D.R."/>
            <person name="Wen J."/>
            <person name="Li J."/>
        </authorList>
    </citation>
    <scope>NUCLEOTIDE SEQUENCE</scope>
    <source>
        <strain evidence="3">Dzin_1.0</strain>
    </source>
</reference>
<gene>
    <name evidence="3" type="ORF">J5N97_019111</name>
</gene>
<comment type="caution">
    <text evidence="3">The sequence shown here is derived from an EMBL/GenBank/DDBJ whole genome shotgun (WGS) entry which is preliminary data.</text>
</comment>
<evidence type="ECO:0000313" key="3">
    <source>
        <dbReference type="EMBL" id="KAJ0971152.1"/>
    </source>
</evidence>
<dbReference type="InterPro" id="IPR038789">
    <property type="entry name" value="LPA2-like"/>
</dbReference>
<dbReference type="Proteomes" id="UP001085076">
    <property type="component" value="Miscellaneous, Linkage group lg05"/>
</dbReference>
<proteinExistence type="predicted"/>
<dbReference type="EMBL" id="JAGGNH010000005">
    <property type="protein sequence ID" value="KAJ0971152.1"/>
    <property type="molecule type" value="Genomic_DNA"/>
</dbReference>
<dbReference type="PANTHER" id="PTHR37385">
    <property type="entry name" value="PROTEIN LOW PSII ACCUMULATION 2, CHLOROPLASTIC"/>
    <property type="match status" value="1"/>
</dbReference>
<feature type="transmembrane region" description="Helical" evidence="2">
    <location>
        <begin position="118"/>
        <end position="142"/>
    </location>
</feature>
<dbReference type="AlphaFoldDB" id="A0A9D5CDC3"/>
<evidence type="ECO:0008006" key="5">
    <source>
        <dbReference type="Google" id="ProtNLM"/>
    </source>
</evidence>
<feature type="compositionally biased region" description="Polar residues" evidence="1">
    <location>
        <begin position="45"/>
        <end position="55"/>
    </location>
</feature>
<dbReference type="OrthoDB" id="568307at2759"/>
<accession>A0A9D5CDC3</accession>
<dbReference type="PANTHER" id="PTHR37385:SF2">
    <property type="entry name" value="PROTEIN LPA2"/>
    <property type="match status" value="1"/>
</dbReference>
<protein>
    <recommendedName>
        <fullName evidence="5">Protein LOW PSII ACCUMULATION 2, chloroplastic</fullName>
    </recommendedName>
</protein>
<dbReference type="GO" id="GO:0009507">
    <property type="term" value="C:chloroplast"/>
    <property type="evidence" value="ECO:0007669"/>
    <property type="project" value="TreeGrafter"/>
</dbReference>
<keyword evidence="2" id="KW-0472">Membrane</keyword>
<feature type="region of interest" description="Disordered" evidence="1">
    <location>
        <begin position="39"/>
        <end position="87"/>
    </location>
</feature>
<evidence type="ECO:0000256" key="1">
    <source>
        <dbReference type="SAM" id="MobiDB-lite"/>
    </source>
</evidence>
<feature type="transmembrane region" description="Helical" evidence="2">
    <location>
        <begin position="154"/>
        <end position="176"/>
    </location>
</feature>